<dbReference type="InterPro" id="IPR004090">
    <property type="entry name" value="Chemotax_Me-accpt_rcpt"/>
</dbReference>
<dbReference type="InterPro" id="IPR001610">
    <property type="entry name" value="PAC"/>
</dbReference>
<evidence type="ECO:0000256" key="1">
    <source>
        <dbReference type="ARBA" id="ARBA00023224"/>
    </source>
</evidence>
<dbReference type="GO" id="GO:0016020">
    <property type="term" value="C:membrane"/>
    <property type="evidence" value="ECO:0007669"/>
    <property type="project" value="InterPro"/>
</dbReference>
<keyword evidence="1 3" id="KW-0807">Transducer</keyword>
<dbReference type="PANTHER" id="PTHR32089:SF112">
    <property type="entry name" value="LYSOZYME-LIKE PROTEIN-RELATED"/>
    <property type="match status" value="1"/>
</dbReference>
<comment type="caution">
    <text evidence="7">The sequence shown here is derived from an EMBL/GenBank/DDBJ whole genome shotgun (WGS) entry which is preliminary data.</text>
</comment>
<dbReference type="PROSITE" id="PS50111">
    <property type="entry name" value="CHEMOTAXIS_TRANSDUC_2"/>
    <property type="match status" value="1"/>
</dbReference>
<name>A0A1S1X665_9NEIS</name>
<evidence type="ECO:0000313" key="8">
    <source>
        <dbReference type="Proteomes" id="UP000180088"/>
    </source>
</evidence>
<accession>A0A1S1X665</accession>
<feature type="domain" description="PAC" evidence="6">
    <location>
        <begin position="309"/>
        <end position="361"/>
    </location>
</feature>
<dbReference type="SUPFAM" id="SSF55785">
    <property type="entry name" value="PYP-like sensor domain (PAS domain)"/>
    <property type="match status" value="2"/>
</dbReference>
<feature type="coiled-coil region" evidence="4">
    <location>
        <begin position="53"/>
        <end position="94"/>
    </location>
</feature>
<dbReference type="Gene3D" id="3.30.450.20">
    <property type="entry name" value="PAS domain"/>
    <property type="match status" value="2"/>
</dbReference>
<organism evidence="7 8">
    <name type="scientific">Chromobacterium sphagni</name>
    <dbReference type="NCBI Taxonomy" id="1903179"/>
    <lineage>
        <taxon>Bacteria</taxon>
        <taxon>Pseudomonadati</taxon>
        <taxon>Pseudomonadota</taxon>
        <taxon>Betaproteobacteria</taxon>
        <taxon>Neisseriales</taxon>
        <taxon>Chromobacteriaceae</taxon>
        <taxon>Chromobacterium</taxon>
    </lineage>
</organism>
<dbReference type="SUPFAM" id="SSF58104">
    <property type="entry name" value="Methyl-accepting chemotaxis protein (MCP) signaling domain"/>
    <property type="match status" value="1"/>
</dbReference>
<dbReference type="CDD" id="cd00130">
    <property type="entry name" value="PAS"/>
    <property type="match status" value="2"/>
</dbReference>
<dbReference type="PANTHER" id="PTHR32089">
    <property type="entry name" value="METHYL-ACCEPTING CHEMOTAXIS PROTEIN MCPB"/>
    <property type="match status" value="1"/>
</dbReference>
<feature type="domain" description="PAC" evidence="6">
    <location>
        <begin position="170"/>
        <end position="222"/>
    </location>
</feature>
<dbReference type="InterPro" id="IPR000700">
    <property type="entry name" value="PAS-assoc_C"/>
</dbReference>
<protein>
    <submittedName>
        <fullName evidence="7">Chemotaxis protein</fullName>
    </submittedName>
</protein>
<dbReference type="Gene3D" id="6.10.250.3200">
    <property type="match status" value="1"/>
</dbReference>
<dbReference type="GO" id="GO:0004888">
    <property type="term" value="F:transmembrane signaling receptor activity"/>
    <property type="evidence" value="ECO:0007669"/>
    <property type="project" value="InterPro"/>
</dbReference>
<dbReference type="SMART" id="SM00086">
    <property type="entry name" value="PAC"/>
    <property type="match status" value="2"/>
</dbReference>
<gene>
    <name evidence="7" type="ORF">BI347_15040</name>
</gene>
<reference evidence="7 8" key="1">
    <citation type="submission" date="2016-09" db="EMBL/GenBank/DDBJ databases">
        <title>Chromobacterium muskegensis sp. nov., an insecticidal bacterium isolated from Sphagnum bogs.</title>
        <authorList>
            <person name="Sparks M.E."/>
            <person name="Blackburn M.B."/>
            <person name="Gundersen-Rindal D.E."/>
            <person name="Mitchell A."/>
            <person name="Farrar R."/>
            <person name="Kuhar D."/>
        </authorList>
    </citation>
    <scope>NUCLEOTIDE SEQUENCE [LARGE SCALE GENOMIC DNA]</scope>
    <source>
        <strain evidence="7 8">37-2</strain>
    </source>
</reference>
<dbReference type="NCBIfam" id="TIGR00229">
    <property type="entry name" value="sensory_box"/>
    <property type="match status" value="1"/>
</dbReference>
<dbReference type="GO" id="GO:0006935">
    <property type="term" value="P:chemotaxis"/>
    <property type="evidence" value="ECO:0007669"/>
    <property type="project" value="InterPro"/>
</dbReference>
<dbReference type="STRING" id="1903179.BI347_15040"/>
<dbReference type="Pfam" id="PF08447">
    <property type="entry name" value="PAS_3"/>
    <property type="match status" value="2"/>
</dbReference>
<comment type="similarity">
    <text evidence="2">Belongs to the methyl-accepting chemotaxis (MCP) protein family.</text>
</comment>
<dbReference type="Pfam" id="PF00015">
    <property type="entry name" value="MCPsignal"/>
    <property type="match status" value="1"/>
</dbReference>
<evidence type="ECO:0000256" key="4">
    <source>
        <dbReference type="SAM" id="Coils"/>
    </source>
</evidence>
<dbReference type="OrthoDB" id="9807021at2"/>
<feature type="domain" description="Methyl-accepting transducer" evidence="5">
    <location>
        <begin position="366"/>
        <end position="439"/>
    </location>
</feature>
<dbReference type="InterPro" id="IPR035965">
    <property type="entry name" value="PAS-like_dom_sf"/>
</dbReference>
<dbReference type="InterPro" id="IPR000014">
    <property type="entry name" value="PAS"/>
</dbReference>
<dbReference type="InterPro" id="IPR004089">
    <property type="entry name" value="MCPsignal_dom"/>
</dbReference>
<dbReference type="GO" id="GO:0007165">
    <property type="term" value="P:signal transduction"/>
    <property type="evidence" value="ECO:0007669"/>
    <property type="project" value="UniProtKB-KW"/>
</dbReference>
<proteinExistence type="inferred from homology"/>
<dbReference type="PROSITE" id="PS50113">
    <property type="entry name" value="PAC"/>
    <property type="match status" value="2"/>
</dbReference>
<evidence type="ECO:0000256" key="2">
    <source>
        <dbReference type="ARBA" id="ARBA00029447"/>
    </source>
</evidence>
<evidence type="ECO:0000259" key="5">
    <source>
        <dbReference type="PROSITE" id="PS50111"/>
    </source>
</evidence>
<evidence type="ECO:0000259" key="6">
    <source>
        <dbReference type="PROSITE" id="PS50113"/>
    </source>
</evidence>
<sequence>MWFAGNKMINQLENAAEAVLRGESAKWHIHGSERWRALGEKLSRVWEQRDQQITQAGEERVSASRQLARLQEALQEAEERLERVSTRFDLVNRAASEGLWDMSVVAGDPVNPNNVFWWSSTFRSLLGFHDPRDFPDVLASWANRLHPDNRPRTLDAFAAHLNDRSAQTPYDIVYRLQCKSGEYRWFRARGATLRDERGIPLRVAGSLTDITEARQQQQQLERTMTRFELGSAMLAEGLWDMEVDAANPVNGNNAFWWSPQFRKQLGFDSEHEFPNVLESWSSRLHPDDKQRVLNAFAAHLEDRSGQTPYDLEYRLQCRNGEYHWFRARGQTKRAADGAPQRVVGALTDIDAEKRSAALDSESQQRQQLEKSLGEIAAIVSTIQSIADQTNLLALNAAIEAARAGETGRGFAVVADEVRKLAERTRDATQRVEKLVMQRG</sequence>
<dbReference type="Proteomes" id="UP000180088">
    <property type="component" value="Unassembled WGS sequence"/>
</dbReference>
<dbReference type="PRINTS" id="PR00260">
    <property type="entry name" value="CHEMTRNSDUCR"/>
</dbReference>
<evidence type="ECO:0000313" key="7">
    <source>
        <dbReference type="EMBL" id="OHX14676.1"/>
    </source>
</evidence>
<dbReference type="InterPro" id="IPR013655">
    <property type="entry name" value="PAS_fold_3"/>
</dbReference>
<dbReference type="AlphaFoldDB" id="A0A1S1X665"/>
<keyword evidence="4" id="KW-0175">Coiled coil</keyword>
<dbReference type="EMBL" id="MKCS01000001">
    <property type="protein sequence ID" value="OHX14676.1"/>
    <property type="molecule type" value="Genomic_DNA"/>
</dbReference>
<evidence type="ECO:0000256" key="3">
    <source>
        <dbReference type="PROSITE-ProRule" id="PRU00284"/>
    </source>
</evidence>